<evidence type="ECO:0000313" key="2">
    <source>
        <dbReference type="EMBL" id="SUU87738.1"/>
    </source>
</evidence>
<organism evidence="2 3">
    <name type="scientific">Aminobacter aminovorans</name>
    <name type="common">Chelatobacter heintzii</name>
    <dbReference type="NCBI Taxonomy" id="83263"/>
    <lineage>
        <taxon>Bacteria</taxon>
        <taxon>Pseudomonadati</taxon>
        <taxon>Pseudomonadota</taxon>
        <taxon>Alphaproteobacteria</taxon>
        <taxon>Hyphomicrobiales</taxon>
        <taxon>Phyllobacteriaceae</taxon>
        <taxon>Aminobacter</taxon>
    </lineage>
</organism>
<evidence type="ECO:0000259" key="1">
    <source>
        <dbReference type="Pfam" id="PF01755"/>
    </source>
</evidence>
<sequence length="286" mass="31260">MSELAFFAINLDRSPHRWAEIQRLFGAMPWPLERVAAVDVRNPDEVLAVRGQTLDMPPEGIGWNPLRHRMFALVEEACFASHMLALKAFLASGHVHAVILEDDAVPLDGFAETVRRLLASGIAFDIVKMEGIVRSGGRLSVPVADLGAAKLVRSLRPSSGGAGYLVTRKAAEQLLSRAGKLAVPVDDFISNAGLHGCDVMHTSPWLIAQAGADTTMGDLRTPHRHVKRRDPFHFLQQGLVRGRLRIQLWLNAMHGSPLSLLRLYTAPWSPVDVGQQMRRLAAGAAA</sequence>
<gene>
    <name evidence="2" type="ORF">NCTC10684_00940</name>
</gene>
<dbReference type="RefSeq" id="WP_115730205.1">
    <property type="nucleotide sequence ID" value="NZ_BAAAVY010000005.1"/>
</dbReference>
<protein>
    <submittedName>
        <fullName evidence="2">Glycosyltransferase family 25 (LPS biosynthesis protein)</fullName>
    </submittedName>
</protein>
<dbReference type="Proteomes" id="UP000254701">
    <property type="component" value="Unassembled WGS sequence"/>
</dbReference>
<name>A0A380WG71_AMIAI</name>
<keyword evidence="2" id="KW-0808">Transferase</keyword>
<dbReference type="AlphaFoldDB" id="A0A380WG71"/>
<proteinExistence type="predicted"/>
<dbReference type="InterPro" id="IPR002654">
    <property type="entry name" value="Glyco_trans_25"/>
</dbReference>
<dbReference type="EMBL" id="UFSM01000001">
    <property type="protein sequence ID" value="SUU87738.1"/>
    <property type="molecule type" value="Genomic_DNA"/>
</dbReference>
<dbReference type="CDD" id="cd06532">
    <property type="entry name" value="Glyco_transf_25"/>
    <property type="match status" value="1"/>
</dbReference>
<accession>A0A380WG71</accession>
<dbReference type="OrthoDB" id="259382at2"/>
<dbReference type="GO" id="GO:0016740">
    <property type="term" value="F:transferase activity"/>
    <property type="evidence" value="ECO:0007669"/>
    <property type="project" value="UniProtKB-KW"/>
</dbReference>
<dbReference type="Pfam" id="PF01755">
    <property type="entry name" value="Glyco_transf_25"/>
    <property type="match status" value="1"/>
</dbReference>
<feature type="domain" description="Glycosyl transferase family 25" evidence="1">
    <location>
        <begin position="6"/>
        <end position="189"/>
    </location>
</feature>
<reference evidence="2 3" key="1">
    <citation type="submission" date="2018-06" db="EMBL/GenBank/DDBJ databases">
        <authorList>
            <consortium name="Pathogen Informatics"/>
            <person name="Doyle S."/>
        </authorList>
    </citation>
    <scope>NUCLEOTIDE SEQUENCE [LARGE SCALE GENOMIC DNA]</scope>
    <source>
        <strain evidence="2 3">NCTC10684</strain>
    </source>
</reference>
<evidence type="ECO:0000313" key="3">
    <source>
        <dbReference type="Proteomes" id="UP000254701"/>
    </source>
</evidence>